<comment type="similarity">
    <text evidence="1">Belongs to the CapA family.</text>
</comment>
<evidence type="ECO:0000256" key="1">
    <source>
        <dbReference type="ARBA" id="ARBA00005662"/>
    </source>
</evidence>
<dbReference type="Proteomes" id="UP000269591">
    <property type="component" value="Unassembled WGS sequence"/>
</dbReference>
<dbReference type="InterPro" id="IPR029052">
    <property type="entry name" value="Metallo-depent_PP-like"/>
</dbReference>
<accession>A0A3N0B203</accession>
<comment type="caution">
    <text evidence="3">The sequence shown here is derived from an EMBL/GenBank/DDBJ whole genome shotgun (WGS) entry which is preliminary data.</text>
</comment>
<dbReference type="PANTHER" id="PTHR33393">
    <property type="entry name" value="POLYGLUTAMINE SYNTHESIS ACCESSORY PROTEIN RV0574C-RELATED"/>
    <property type="match status" value="1"/>
</dbReference>
<protein>
    <recommendedName>
        <fullName evidence="2">Capsule synthesis protein CapA domain-containing protein</fullName>
    </recommendedName>
</protein>
<dbReference type="InterPro" id="IPR052169">
    <property type="entry name" value="CW_Biosynth-Accessory"/>
</dbReference>
<evidence type="ECO:0000313" key="3">
    <source>
        <dbReference type="EMBL" id="RNL40844.1"/>
    </source>
</evidence>
<name>A0A3N0B203_9ACTN</name>
<evidence type="ECO:0000313" key="4">
    <source>
        <dbReference type="Proteomes" id="UP000269591"/>
    </source>
</evidence>
<dbReference type="PANTHER" id="PTHR33393:SF12">
    <property type="entry name" value="CAPSULE BIOSYNTHESIS PROTEIN CAPA"/>
    <property type="match status" value="1"/>
</dbReference>
<reference evidence="4" key="1">
    <citation type="submission" date="2018-05" db="EMBL/GenBank/DDBJ databases">
        <title>Genome Sequencing of selected type strains of the family Eggerthellaceae.</title>
        <authorList>
            <person name="Danylec N."/>
            <person name="Stoll D.A."/>
            <person name="Doetsch A."/>
            <person name="Huch M."/>
        </authorList>
    </citation>
    <scope>NUCLEOTIDE SEQUENCE [LARGE SCALE GENOMIC DNA]</scope>
    <source>
        <strain evidence="4">DSM 24851</strain>
    </source>
</reference>
<dbReference type="Pfam" id="PF09587">
    <property type="entry name" value="PGA_cap"/>
    <property type="match status" value="1"/>
</dbReference>
<sequence length="457" mass="50086">MNARFVIALVAIIAIIAAIAIGVFSCTSKTNAAQESLEVTDGSPASANSSQTLVLNDAVRGEAPVSGVSERFRDCEETVDENGIVHGTTPDGIRYTVLGRGELAQSPDRVTLCAIGDQLVTEYVLPFADAYAGKTGDGEYDFTPWYREVKPFIQEHDLRFVNQETVMVSEEKGYSYSGYPTFNSPESAAASVADTGFNLVNFATNHTYDLGTFGIEASHEVWDRYPQLLVGGSYLTQEDRETVHMIERNGLTFAFLAYTYGDNAFSDASQMPNSYYSCAFDKDAIAADVQRAQKVADAVIVAMHWGTEYVNEPNEQQVEYAQFLADLDVDLVLGTHCHTIQPVEYVTGETGNTVPVVYGLSDFISCWTITDTIISGIFTCDFVPQEDGSIAVENLEWHPTIEWDDGSGQPYVRLLAGMDEATTNANTRTPDVGDDYTYLRDLTNEVIGDDAATIVWE</sequence>
<dbReference type="PROSITE" id="PS51257">
    <property type="entry name" value="PROKAR_LIPOPROTEIN"/>
    <property type="match status" value="1"/>
</dbReference>
<gene>
    <name evidence="3" type="ORF">DMP06_04030</name>
</gene>
<evidence type="ECO:0000259" key="2">
    <source>
        <dbReference type="SMART" id="SM00854"/>
    </source>
</evidence>
<feature type="domain" description="Capsule synthesis protein CapA" evidence="2">
    <location>
        <begin position="111"/>
        <end position="367"/>
    </location>
</feature>
<dbReference type="EMBL" id="QIBX01000004">
    <property type="protein sequence ID" value="RNL40844.1"/>
    <property type="molecule type" value="Genomic_DNA"/>
</dbReference>
<keyword evidence="4" id="KW-1185">Reference proteome</keyword>
<proteinExistence type="inferred from homology"/>
<dbReference type="AlphaFoldDB" id="A0A3N0B203"/>
<dbReference type="Gene3D" id="3.60.21.10">
    <property type="match status" value="1"/>
</dbReference>
<dbReference type="InterPro" id="IPR019079">
    <property type="entry name" value="Capsule_synth_CapA"/>
</dbReference>
<organism evidence="3 4">
    <name type="scientific">Slackia equolifaciens</name>
    <dbReference type="NCBI Taxonomy" id="498718"/>
    <lineage>
        <taxon>Bacteria</taxon>
        <taxon>Bacillati</taxon>
        <taxon>Actinomycetota</taxon>
        <taxon>Coriobacteriia</taxon>
        <taxon>Eggerthellales</taxon>
        <taxon>Eggerthellaceae</taxon>
        <taxon>Slackia</taxon>
    </lineage>
</organism>
<dbReference type="CDD" id="cd07381">
    <property type="entry name" value="MPP_CapA"/>
    <property type="match status" value="1"/>
</dbReference>
<dbReference type="SMART" id="SM00854">
    <property type="entry name" value="PGA_cap"/>
    <property type="match status" value="1"/>
</dbReference>
<dbReference type="SUPFAM" id="SSF56300">
    <property type="entry name" value="Metallo-dependent phosphatases"/>
    <property type="match status" value="1"/>
</dbReference>